<dbReference type="Pfam" id="PF04006">
    <property type="entry name" value="Mpp10"/>
    <property type="match status" value="1"/>
</dbReference>
<keyword evidence="4 7" id="KW-0539">Nucleus</keyword>
<evidence type="ECO:0000256" key="3">
    <source>
        <dbReference type="ARBA" id="ARBA00022552"/>
    </source>
</evidence>
<name>Q75C85_EREGS</name>
<dbReference type="PANTHER" id="PTHR17039:SF0">
    <property type="entry name" value="U3 SMALL NUCLEOLAR RIBONUCLEOPROTEIN PROTEIN MPP10"/>
    <property type="match status" value="1"/>
</dbReference>
<evidence type="ECO:0000256" key="1">
    <source>
        <dbReference type="ARBA" id="ARBA00004604"/>
    </source>
</evidence>
<reference evidence="9 10" key="1">
    <citation type="journal article" date="2004" name="Science">
        <title>The Ashbya gossypii genome as a tool for mapping the ancient Saccharomyces cerevisiae genome.</title>
        <authorList>
            <person name="Dietrich F.S."/>
            <person name="Voegeli S."/>
            <person name="Brachat S."/>
            <person name="Lerch A."/>
            <person name="Gates K."/>
            <person name="Steiner S."/>
            <person name="Mohr C."/>
            <person name="Pohlmann R."/>
            <person name="Luedi P."/>
            <person name="Choi S."/>
            <person name="Wing R.A."/>
            <person name="Flavier A."/>
            <person name="Gaffney T.D."/>
            <person name="Philippsen P."/>
        </authorList>
    </citation>
    <scope>NUCLEOTIDE SEQUENCE [LARGE SCALE GENOMIC DNA]</scope>
    <source>
        <strain evidence="10">ATCC 10895 / CBS 109.51 / FGSC 9923 / NRRL Y-1056</strain>
    </source>
</reference>
<evidence type="ECO:0000256" key="5">
    <source>
        <dbReference type="ARBA" id="ARBA00023274"/>
    </source>
</evidence>
<keyword evidence="5 7" id="KW-0687">Ribonucleoprotein</keyword>
<evidence type="ECO:0000256" key="8">
    <source>
        <dbReference type="SAM" id="MobiDB-lite"/>
    </source>
</evidence>
<dbReference type="Proteomes" id="UP000000591">
    <property type="component" value="Chromosome III"/>
</dbReference>
<dbReference type="RefSeq" id="NP_983434.1">
    <property type="nucleotide sequence ID" value="NM_208787.1"/>
</dbReference>
<dbReference type="GO" id="GO:0000472">
    <property type="term" value="P:endonucleolytic cleavage to generate mature 5'-end of SSU-rRNA from (SSU-rRNA, 5.8S rRNA, LSU-rRNA)"/>
    <property type="evidence" value="ECO:0007669"/>
    <property type="project" value="EnsemblFungi"/>
</dbReference>
<dbReference type="InParanoid" id="Q75C85"/>
<protein>
    <recommendedName>
        <fullName evidence="7">U3 small nucleolar ribonucleoprotein protein MPP10</fullName>
    </recommendedName>
</protein>
<accession>Q75C85</accession>
<dbReference type="KEGG" id="ago:AGOS_ACR031W"/>
<dbReference type="PIRSF" id="PIRSF017300">
    <property type="entry name" value="snoRNP_Mpp10"/>
    <property type="match status" value="1"/>
</dbReference>
<feature type="compositionally biased region" description="Low complexity" evidence="8">
    <location>
        <begin position="550"/>
        <end position="559"/>
    </location>
</feature>
<dbReference type="eggNOG" id="KOG2600">
    <property type="taxonomic scope" value="Eukaryota"/>
</dbReference>
<dbReference type="GeneID" id="4619559"/>
<comment type="similarity">
    <text evidence="6 7">Belongs to the MPP10 family.</text>
</comment>
<feature type="compositionally biased region" description="Acidic residues" evidence="8">
    <location>
        <begin position="95"/>
        <end position="106"/>
    </location>
</feature>
<feature type="compositionally biased region" description="Basic residues" evidence="8">
    <location>
        <begin position="538"/>
        <end position="549"/>
    </location>
</feature>
<feature type="region of interest" description="Disordered" evidence="8">
    <location>
        <begin position="93"/>
        <end position="230"/>
    </location>
</feature>
<feature type="region of interest" description="Disordered" evidence="8">
    <location>
        <begin position="537"/>
        <end position="567"/>
    </location>
</feature>
<evidence type="ECO:0000256" key="7">
    <source>
        <dbReference type="PIRNR" id="PIRNR017300"/>
    </source>
</evidence>
<evidence type="ECO:0000256" key="6">
    <source>
        <dbReference type="ARBA" id="ARBA00029455"/>
    </source>
</evidence>
<dbReference type="GO" id="GO:0032040">
    <property type="term" value="C:small-subunit processome"/>
    <property type="evidence" value="ECO:0000318"/>
    <property type="project" value="GO_Central"/>
</dbReference>
<dbReference type="OMA" id="THFEYKP"/>
<dbReference type="GO" id="GO:0034457">
    <property type="term" value="C:Mpp10 complex"/>
    <property type="evidence" value="ECO:0000318"/>
    <property type="project" value="GO_Central"/>
</dbReference>
<feature type="compositionally biased region" description="Acidic residues" evidence="8">
    <location>
        <begin position="158"/>
        <end position="174"/>
    </location>
</feature>
<keyword evidence="10" id="KW-1185">Reference proteome</keyword>
<evidence type="ECO:0000313" key="10">
    <source>
        <dbReference type="Proteomes" id="UP000000591"/>
    </source>
</evidence>
<evidence type="ECO:0000256" key="2">
    <source>
        <dbReference type="ARBA" id="ARBA00022517"/>
    </source>
</evidence>
<feature type="compositionally biased region" description="Acidic residues" evidence="8">
    <location>
        <begin position="217"/>
        <end position="230"/>
    </location>
</feature>
<dbReference type="GO" id="GO:0000480">
    <property type="term" value="P:endonucleolytic cleavage in 5'-ETS of tricistronic rRNA transcript (SSU-rRNA, 5.8S rRNA, LSU-rRNA)"/>
    <property type="evidence" value="ECO:0007669"/>
    <property type="project" value="EnsemblFungi"/>
</dbReference>
<dbReference type="FunCoup" id="Q75C85">
    <property type="interactions" value="1027"/>
</dbReference>
<feature type="compositionally biased region" description="Acidic residues" evidence="8">
    <location>
        <begin position="266"/>
        <end position="280"/>
    </location>
</feature>
<keyword evidence="3 7" id="KW-0698">rRNA processing</keyword>
<feature type="compositionally biased region" description="Basic and acidic residues" evidence="8">
    <location>
        <begin position="580"/>
        <end position="591"/>
    </location>
</feature>
<comment type="function">
    <text evidence="7">Involved in nucleolar processing of pre-18S ribosomal RNA.</text>
</comment>
<gene>
    <name evidence="9" type="ORF">AGOS_ACR031W</name>
</gene>
<feature type="compositionally biased region" description="Acidic residues" evidence="8">
    <location>
        <begin position="113"/>
        <end position="150"/>
    </location>
</feature>
<dbReference type="AlphaFoldDB" id="Q75C85"/>
<dbReference type="GO" id="GO:0000447">
    <property type="term" value="P:endonucleolytic cleavage in ITS1 to separate SSU-rRNA from 5.8S rRNA and LSU-rRNA from tricistronic rRNA transcript (SSU-rRNA, 5.8S rRNA, LSU-rRNA)"/>
    <property type="evidence" value="ECO:0007669"/>
    <property type="project" value="EnsemblFungi"/>
</dbReference>
<evidence type="ECO:0000256" key="4">
    <source>
        <dbReference type="ARBA" id="ARBA00023242"/>
    </source>
</evidence>
<comment type="subcellular location">
    <subcellularLocation>
        <location evidence="1 7">Nucleus</location>
        <location evidence="1 7">Nucleolus</location>
    </subcellularLocation>
</comment>
<dbReference type="GO" id="GO:0005732">
    <property type="term" value="C:sno(s)RNA-containing ribonucleoprotein complex"/>
    <property type="evidence" value="ECO:0007669"/>
    <property type="project" value="UniProtKB-UniRule"/>
</dbReference>
<dbReference type="EMBL" id="AE016816">
    <property type="protein sequence ID" value="AAS51258.1"/>
    <property type="molecule type" value="Genomic_DNA"/>
</dbReference>
<dbReference type="OrthoDB" id="445326at2759"/>
<sequence length="605" mass="66947">MAHFLEVIKQSPASLLSNEVLESKEALEVVKTYFDDVIQLHRDAEGKAAGSMLDEIVVDGLDANQVWWQAKMVLDKVGVDLMTQIAELRGAVGAADDEDMGEDASGEELSGSELDDVEDDAAESDEEVEGSDADGASEEADSEEADSEEEQSLHAGLEEDGSDGAQDEAGDDSEERGAAAAEATQGRSSAKEDKYGLNDEFFDIEEFNKQTLAAENPETEEAQEEEQDIDYFDDIPSEEDEEALYYNDFFDQPNAGKGSAAAADREGEESGADSAYEDAMDSAKLDLFESEGEDDEDDVRDAQTTKKLSTFERQQLEIRKQIEELEKEAVAEKKWALKGEVKAKDRPDDALLTEDLEFDRTAKPVPVITNEATETLEAMIRRRIKNAEFDDLPRRVINDISLHSKKPEIELSDVKSSKSLAEIYENEYKGISEDTAVSEELQKAHDEISELYKDLVYKLDALSSASFIPKPPQKSLEVRVQGATISMEDAQPLTMSSASTLAPQEIYAAGKAENSDEIALKNGVVMARAELTREDKQRLRRANKRKRAHQLANKSQQLQKKSKKADVIDTLSRAKNVTIIDKKGEQRDVKGNVKSTHPKNINLKL</sequence>
<keyword evidence="2 7" id="KW-0690">Ribosome biogenesis</keyword>
<evidence type="ECO:0000313" key="9">
    <source>
        <dbReference type="EMBL" id="AAS51258.1"/>
    </source>
</evidence>
<dbReference type="PANTHER" id="PTHR17039">
    <property type="entry name" value="U3 SMALL NUCLEOLAR RIBONUCLEOPROTEIN PROTEIN MPP10"/>
    <property type="match status" value="1"/>
</dbReference>
<dbReference type="GO" id="GO:0042802">
    <property type="term" value="F:identical protein binding"/>
    <property type="evidence" value="ECO:0007669"/>
    <property type="project" value="EnsemblFungi"/>
</dbReference>
<dbReference type="HOGENOM" id="CLU_011271_1_0_1"/>
<feature type="region of interest" description="Disordered" evidence="8">
    <location>
        <begin position="579"/>
        <end position="605"/>
    </location>
</feature>
<reference evidence="10" key="2">
    <citation type="journal article" date="2013" name="G3 (Bethesda)">
        <title>Genomes of Ashbya fungi isolated from insects reveal four mating-type loci, numerous translocations, lack of transposons, and distinct gene duplications.</title>
        <authorList>
            <person name="Dietrich F.S."/>
            <person name="Voegeli S."/>
            <person name="Kuo S."/>
            <person name="Philippsen P."/>
        </authorList>
    </citation>
    <scope>GENOME REANNOTATION</scope>
    <source>
        <strain evidence="10">ATCC 10895 / CBS 109.51 / FGSC 9923 / NRRL Y-1056</strain>
    </source>
</reference>
<dbReference type="InterPro" id="IPR012173">
    <property type="entry name" value="Mpp10"/>
</dbReference>
<organism evidence="9 10">
    <name type="scientific">Eremothecium gossypii (strain ATCC 10895 / CBS 109.51 / FGSC 9923 / NRRL Y-1056)</name>
    <name type="common">Yeast</name>
    <name type="synonym">Ashbya gossypii</name>
    <dbReference type="NCBI Taxonomy" id="284811"/>
    <lineage>
        <taxon>Eukaryota</taxon>
        <taxon>Fungi</taxon>
        <taxon>Dikarya</taxon>
        <taxon>Ascomycota</taxon>
        <taxon>Saccharomycotina</taxon>
        <taxon>Saccharomycetes</taxon>
        <taxon>Saccharomycetales</taxon>
        <taxon>Saccharomycetaceae</taxon>
        <taxon>Eremothecium</taxon>
    </lineage>
</organism>
<feature type="region of interest" description="Disordered" evidence="8">
    <location>
        <begin position="251"/>
        <end position="282"/>
    </location>
</feature>
<proteinExistence type="inferred from homology"/>
<dbReference type="STRING" id="284811.Q75C85"/>